<organism evidence="2 3">
    <name type="scientific">Candidatus Roizmanbacteria bacterium CG_4_8_14_3_um_filter_36_10</name>
    <dbReference type="NCBI Taxonomy" id="1974834"/>
    <lineage>
        <taxon>Bacteria</taxon>
        <taxon>Candidatus Roizmaniibacteriota</taxon>
    </lineage>
</organism>
<keyword evidence="1" id="KW-0472">Membrane</keyword>
<gene>
    <name evidence="2" type="ORF">CO007_00975</name>
</gene>
<protein>
    <submittedName>
        <fullName evidence="2">Uncharacterized protein</fullName>
    </submittedName>
</protein>
<accession>A0A2M8GNM7</accession>
<evidence type="ECO:0000313" key="2">
    <source>
        <dbReference type="EMBL" id="PJC82154.1"/>
    </source>
</evidence>
<dbReference type="AlphaFoldDB" id="A0A2M8GNM7"/>
<keyword evidence="1" id="KW-1133">Transmembrane helix</keyword>
<comment type="caution">
    <text evidence="2">The sequence shown here is derived from an EMBL/GenBank/DDBJ whole genome shotgun (WGS) entry which is preliminary data.</text>
</comment>
<evidence type="ECO:0000256" key="1">
    <source>
        <dbReference type="SAM" id="Phobius"/>
    </source>
</evidence>
<dbReference type="EMBL" id="PFQK01000022">
    <property type="protein sequence ID" value="PJC82154.1"/>
    <property type="molecule type" value="Genomic_DNA"/>
</dbReference>
<sequence length="196" mass="21502">MEKDSLFNLFSFFSKLIIFVPIIVVVVALILKFNNKSPTQLSFKPSPTLTTVLKPTQAKIQFNIDLKGPWVCSGKINNASASAFIKEKKIKIVIGGEKPKKNVLFSGDCLYSWTEDEFSGTRACGLSPLLSLGESMLKFGGISDLLLGQLARLGVGDKLASNPAEINKLINSCKKEKSIDEETFTIPKNILFKNGK</sequence>
<feature type="transmembrane region" description="Helical" evidence="1">
    <location>
        <begin position="12"/>
        <end position="31"/>
    </location>
</feature>
<dbReference type="Proteomes" id="UP000229370">
    <property type="component" value="Unassembled WGS sequence"/>
</dbReference>
<name>A0A2M8GNM7_9BACT</name>
<keyword evidence="1" id="KW-0812">Transmembrane</keyword>
<proteinExistence type="predicted"/>
<evidence type="ECO:0000313" key="3">
    <source>
        <dbReference type="Proteomes" id="UP000229370"/>
    </source>
</evidence>
<reference evidence="3" key="1">
    <citation type="submission" date="2017-09" db="EMBL/GenBank/DDBJ databases">
        <title>Depth-based differentiation of microbial function through sediment-hosted aquifers and enrichment of novel symbionts in the deep terrestrial subsurface.</title>
        <authorList>
            <person name="Probst A.J."/>
            <person name="Ladd B."/>
            <person name="Jarett J.K."/>
            <person name="Geller-Mcgrath D.E."/>
            <person name="Sieber C.M.K."/>
            <person name="Emerson J.B."/>
            <person name="Anantharaman K."/>
            <person name="Thomas B.C."/>
            <person name="Malmstrom R."/>
            <person name="Stieglmeier M."/>
            <person name="Klingl A."/>
            <person name="Woyke T."/>
            <person name="Ryan C.M."/>
            <person name="Banfield J.F."/>
        </authorList>
    </citation>
    <scope>NUCLEOTIDE SEQUENCE [LARGE SCALE GENOMIC DNA]</scope>
</reference>